<dbReference type="EMBL" id="FNPV01000004">
    <property type="protein sequence ID" value="SDY72065.1"/>
    <property type="molecule type" value="Genomic_DNA"/>
</dbReference>
<name>A0A1H3M7S1_9FIRM</name>
<dbReference type="AlphaFoldDB" id="A0A1H3M7S1"/>
<accession>A0A1H3M7S1</accession>
<evidence type="ECO:0008006" key="4">
    <source>
        <dbReference type="Google" id="ProtNLM"/>
    </source>
</evidence>
<dbReference type="Proteomes" id="UP000199230">
    <property type="component" value="Unassembled WGS sequence"/>
</dbReference>
<gene>
    <name evidence="2" type="ORF">SAMN05192546_1047</name>
</gene>
<dbReference type="OrthoDB" id="3034838at2"/>
<dbReference type="RefSeq" id="WP_093312357.1">
    <property type="nucleotide sequence ID" value="NZ_FNPV01000004.1"/>
</dbReference>
<keyword evidence="3" id="KW-1185">Reference proteome</keyword>
<proteinExistence type="predicted"/>
<organism evidence="2 3">
    <name type="scientific">Tindallia californiensis</name>
    <dbReference type="NCBI Taxonomy" id="159292"/>
    <lineage>
        <taxon>Bacteria</taxon>
        <taxon>Bacillati</taxon>
        <taxon>Bacillota</taxon>
        <taxon>Clostridia</taxon>
        <taxon>Peptostreptococcales</taxon>
        <taxon>Tindalliaceae</taxon>
        <taxon>Tindallia</taxon>
    </lineage>
</organism>
<feature type="transmembrane region" description="Helical" evidence="1">
    <location>
        <begin position="20"/>
        <end position="44"/>
    </location>
</feature>
<evidence type="ECO:0000313" key="3">
    <source>
        <dbReference type="Proteomes" id="UP000199230"/>
    </source>
</evidence>
<evidence type="ECO:0000313" key="2">
    <source>
        <dbReference type="EMBL" id="SDY72065.1"/>
    </source>
</evidence>
<keyword evidence="1" id="KW-0472">Membrane</keyword>
<dbReference type="STRING" id="159292.SAMN05192546_1047"/>
<keyword evidence="1" id="KW-1133">Transmembrane helix</keyword>
<sequence length="161" mass="18084">MIKLSKSNLLRNEKGEVLVLFAIGFTILLLFTSLAIDFAMALVYRDRVKEVAVMARETRMDFGSVEMWNAADANVVYRELAVDIADRNGMKAVQVKTEYDETETTSSKRFAKANVIMTDTYECTALKIIGIDEIEIKVRVDGSQTNSGSNLWNPDQNYDAP</sequence>
<keyword evidence="1" id="KW-0812">Transmembrane</keyword>
<reference evidence="2 3" key="1">
    <citation type="submission" date="2016-10" db="EMBL/GenBank/DDBJ databases">
        <authorList>
            <person name="de Groot N.N."/>
        </authorList>
    </citation>
    <scope>NUCLEOTIDE SEQUENCE [LARGE SCALE GENOMIC DNA]</scope>
    <source>
        <strain evidence="2 3">APO</strain>
    </source>
</reference>
<protein>
    <recommendedName>
        <fullName evidence="4">Flp pilus-assembly TadE/G-like</fullName>
    </recommendedName>
</protein>
<evidence type="ECO:0000256" key="1">
    <source>
        <dbReference type="SAM" id="Phobius"/>
    </source>
</evidence>